<keyword evidence="1" id="KW-0472">Membrane</keyword>
<proteinExistence type="predicted"/>
<protein>
    <submittedName>
        <fullName evidence="2">Uncharacterized protein</fullName>
    </submittedName>
</protein>
<reference evidence="2" key="1">
    <citation type="journal article" date="2021" name="Proc. Natl. Acad. Sci. U.S.A.">
        <title>A Catalog of Tens of Thousands of Viruses from Human Metagenomes Reveals Hidden Associations with Chronic Diseases.</title>
        <authorList>
            <person name="Tisza M.J."/>
            <person name="Buck C.B."/>
        </authorList>
    </citation>
    <scope>NUCLEOTIDE SEQUENCE</scope>
    <source>
        <strain evidence="2">CtE6L85</strain>
    </source>
</reference>
<sequence>MLKSLYMQIPTTIFAMTIMFPIRFLPFGKPVKTLQTYPLSSMMNKGQKKSLVSHNQLSGTHMVLLRQTDCCYLAEQMRLLN</sequence>
<evidence type="ECO:0000313" key="2">
    <source>
        <dbReference type="EMBL" id="DAE21348.1"/>
    </source>
</evidence>
<evidence type="ECO:0000256" key="1">
    <source>
        <dbReference type="SAM" id="Phobius"/>
    </source>
</evidence>
<dbReference type="EMBL" id="BK015711">
    <property type="protein sequence ID" value="DAE21348.1"/>
    <property type="molecule type" value="Genomic_DNA"/>
</dbReference>
<name>A0A8S5QRT8_9CAUD</name>
<keyword evidence="1" id="KW-1133">Transmembrane helix</keyword>
<accession>A0A8S5QRT8</accession>
<organism evidence="2">
    <name type="scientific">Siphoviridae sp. ctE6L85</name>
    <dbReference type="NCBI Taxonomy" id="2826202"/>
    <lineage>
        <taxon>Viruses</taxon>
        <taxon>Duplodnaviria</taxon>
        <taxon>Heunggongvirae</taxon>
        <taxon>Uroviricota</taxon>
        <taxon>Caudoviricetes</taxon>
    </lineage>
</organism>
<feature type="transmembrane region" description="Helical" evidence="1">
    <location>
        <begin position="6"/>
        <end position="25"/>
    </location>
</feature>
<keyword evidence="1" id="KW-0812">Transmembrane</keyword>